<evidence type="ECO:0000259" key="1">
    <source>
        <dbReference type="PROSITE" id="PS50227"/>
    </source>
</evidence>
<reference evidence="3" key="1">
    <citation type="submission" date="2013-02" db="EMBL/GenBank/DDBJ databases">
        <authorList>
            <person name="Hughes D."/>
        </authorList>
    </citation>
    <scope>NUCLEOTIDE SEQUENCE</scope>
    <source>
        <strain>Durham</strain>
        <strain evidence="3">NC isolate 2 -- Noor lab</strain>
    </source>
</reference>
<keyword evidence="3" id="KW-1185">Reference proteome</keyword>
<dbReference type="Pfam" id="PF02793">
    <property type="entry name" value="HRM"/>
    <property type="match status" value="1"/>
</dbReference>
<dbReference type="STRING" id="36166.T1GUS1"/>
<dbReference type="HOGENOM" id="CLU_2017849_0_0_1"/>
<sequence length="123" mass="14105">MRNKIEFFLKDCKVAATVDLDGAIDENLYSLLNDTGHDIHIKCLIQEHREYLKYGNSSEYCPTSSDSILCWPRTFRGVLAVLPCLDEFQGIHYDINQGSSNNYIKCTSRRNQPHNIIISAFMT</sequence>
<accession>T1GUS1</accession>
<evidence type="ECO:0000313" key="2">
    <source>
        <dbReference type="EnsemblMetazoa" id="MESCA007491-PA"/>
    </source>
</evidence>
<name>T1GUS1_MEGSC</name>
<dbReference type="EMBL" id="CAQQ02107491">
    <property type="status" value="NOT_ANNOTATED_CDS"/>
    <property type="molecule type" value="Genomic_DNA"/>
</dbReference>
<dbReference type="EnsemblMetazoa" id="MESCA007491-RA">
    <property type="protein sequence ID" value="MESCA007491-PA"/>
    <property type="gene ID" value="MESCA007491"/>
</dbReference>
<evidence type="ECO:0000313" key="3">
    <source>
        <dbReference type="Proteomes" id="UP000015102"/>
    </source>
</evidence>
<dbReference type="SMART" id="SM00008">
    <property type="entry name" value="HormR"/>
    <property type="match status" value="1"/>
</dbReference>
<dbReference type="GO" id="GO:0004930">
    <property type="term" value="F:G protein-coupled receptor activity"/>
    <property type="evidence" value="ECO:0007669"/>
    <property type="project" value="InterPro"/>
</dbReference>
<dbReference type="AlphaFoldDB" id="T1GUS1"/>
<dbReference type="Proteomes" id="UP000015102">
    <property type="component" value="Unassembled WGS sequence"/>
</dbReference>
<dbReference type="EMBL" id="CAQQ02107489">
    <property type="status" value="NOT_ANNOTATED_CDS"/>
    <property type="molecule type" value="Genomic_DNA"/>
</dbReference>
<dbReference type="InterPro" id="IPR036445">
    <property type="entry name" value="GPCR_2_extracell_dom_sf"/>
</dbReference>
<dbReference type="PROSITE" id="PS50227">
    <property type="entry name" value="G_PROTEIN_RECEP_F2_3"/>
    <property type="match status" value="1"/>
</dbReference>
<dbReference type="SUPFAM" id="SSF111418">
    <property type="entry name" value="Hormone receptor domain"/>
    <property type="match status" value="1"/>
</dbReference>
<dbReference type="InterPro" id="IPR001879">
    <property type="entry name" value="GPCR_2_extracellular_dom"/>
</dbReference>
<dbReference type="EMBL" id="CAQQ02107490">
    <property type="status" value="NOT_ANNOTATED_CDS"/>
    <property type="molecule type" value="Genomic_DNA"/>
</dbReference>
<protein>
    <recommendedName>
        <fullName evidence="1">G-protein coupled receptors family 2 profile 1 domain-containing protein</fullName>
    </recommendedName>
</protein>
<dbReference type="Gene3D" id="4.10.1240.10">
    <property type="entry name" value="GPCR, family 2, extracellular hormone receptor domain"/>
    <property type="match status" value="1"/>
</dbReference>
<feature type="domain" description="G-protein coupled receptors family 2 profile 1" evidence="1">
    <location>
        <begin position="42"/>
        <end position="108"/>
    </location>
</feature>
<reference evidence="2" key="2">
    <citation type="submission" date="2015-06" db="UniProtKB">
        <authorList>
            <consortium name="EnsemblMetazoa"/>
        </authorList>
    </citation>
    <scope>IDENTIFICATION</scope>
</reference>
<organism evidence="2 3">
    <name type="scientific">Megaselia scalaris</name>
    <name type="common">Humpbacked fly</name>
    <name type="synonym">Phora scalaris</name>
    <dbReference type="NCBI Taxonomy" id="36166"/>
    <lineage>
        <taxon>Eukaryota</taxon>
        <taxon>Metazoa</taxon>
        <taxon>Ecdysozoa</taxon>
        <taxon>Arthropoda</taxon>
        <taxon>Hexapoda</taxon>
        <taxon>Insecta</taxon>
        <taxon>Pterygota</taxon>
        <taxon>Neoptera</taxon>
        <taxon>Endopterygota</taxon>
        <taxon>Diptera</taxon>
        <taxon>Brachycera</taxon>
        <taxon>Muscomorpha</taxon>
        <taxon>Platypezoidea</taxon>
        <taxon>Phoridae</taxon>
        <taxon>Megaseliini</taxon>
        <taxon>Megaselia</taxon>
    </lineage>
</organism>
<proteinExistence type="predicted"/>
<dbReference type="GO" id="GO:0016020">
    <property type="term" value="C:membrane"/>
    <property type="evidence" value="ECO:0007669"/>
    <property type="project" value="InterPro"/>
</dbReference>